<accession>A0ABR7YML1</accession>
<sequence length="123" mass="14385">MTNFVRGSISIDADLIIIQDVLVEYKYIEEWEKGFDSFKELHVSNAMKTIVHWDIEHDIDYIFSVKENKGGILLELMVGDLTTRLNEKYNLEATQHYVDTVLNRIKSISERLQVATKQVRYTC</sequence>
<keyword evidence="2" id="KW-1185">Reference proteome</keyword>
<dbReference type="Proteomes" id="UP000602759">
    <property type="component" value="Unassembled WGS sequence"/>
</dbReference>
<dbReference type="EMBL" id="JACOIK010000004">
    <property type="protein sequence ID" value="MBD1432418.1"/>
    <property type="molecule type" value="Genomic_DNA"/>
</dbReference>
<evidence type="ECO:0000313" key="1">
    <source>
        <dbReference type="EMBL" id="MBD1432418.1"/>
    </source>
</evidence>
<comment type="caution">
    <text evidence="1">The sequence shown here is derived from an EMBL/GenBank/DDBJ whole genome shotgun (WGS) entry which is preliminary data.</text>
</comment>
<gene>
    <name evidence="1" type="ORF">H8B06_06245</name>
</gene>
<proteinExistence type="predicted"/>
<evidence type="ECO:0000313" key="2">
    <source>
        <dbReference type="Proteomes" id="UP000602759"/>
    </source>
</evidence>
<dbReference type="RefSeq" id="WP_190993445.1">
    <property type="nucleotide sequence ID" value="NZ_JACOIK010000004.1"/>
</dbReference>
<organism evidence="1 2">
    <name type="scientific">Sphingobacterium micropteri</name>
    <dbReference type="NCBI Taxonomy" id="2763501"/>
    <lineage>
        <taxon>Bacteria</taxon>
        <taxon>Pseudomonadati</taxon>
        <taxon>Bacteroidota</taxon>
        <taxon>Sphingobacteriia</taxon>
        <taxon>Sphingobacteriales</taxon>
        <taxon>Sphingobacteriaceae</taxon>
        <taxon>Sphingobacterium</taxon>
    </lineage>
</organism>
<protein>
    <recommendedName>
        <fullName evidence="3">His-Xaa-Ser system protein HxsD</fullName>
    </recommendedName>
</protein>
<reference evidence="1 2" key="1">
    <citation type="submission" date="2020-08" db="EMBL/GenBank/DDBJ databases">
        <title>Sphingobacterium sp. DN00404 isolated from aquaculture water.</title>
        <authorList>
            <person name="Zhang M."/>
        </authorList>
    </citation>
    <scope>NUCLEOTIDE SEQUENCE [LARGE SCALE GENOMIC DNA]</scope>
    <source>
        <strain evidence="1 2">DN00404</strain>
    </source>
</reference>
<name>A0ABR7YML1_9SPHI</name>
<evidence type="ECO:0008006" key="3">
    <source>
        <dbReference type="Google" id="ProtNLM"/>
    </source>
</evidence>